<dbReference type="PROSITE" id="PS51257">
    <property type="entry name" value="PROKAR_LIPOPROTEIN"/>
    <property type="match status" value="1"/>
</dbReference>
<sequence length="80" mass="8307">MALEKTILAIITISFACSLLLGVAVQAQVETPGLQPTPQPMPQPAVPAPSPNSAFLTAFPSKLMGLVGVAMSFFLLKLLA</sequence>
<comment type="caution">
    <text evidence="3">The sequence shown here is derived from an EMBL/GenBank/DDBJ whole genome shotgun (WGS) entry which is preliminary data.</text>
</comment>
<keyword evidence="1" id="KW-0472">Membrane</keyword>
<evidence type="ECO:0000256" key="2">
    <source>
        <dbReference type="SAM" id="SignalP"/>
    </source>
</evidence>
<name>A0ABQ9KDE2_HEVBR</name>
<keyword evidence="4" id="KW-1185">Reference proteome</keyword>
<gene>
    <name evidence="3" type="ORF">P3X46_032471</name>
</gene>
<feature type="signal peptide" evidence="2">
    <location>
        <begin position="1"/>
        <end position="27"/>
    </location>
</feature>
<evidence type="ECO:0000313" key="3">
    <source>
        <dbReference type="EMBL" id="KAJ9135265.1"/>
    </source>
</evidence>
<proteinExistence type="predicted"/>
<feature type="transmembrane region" description="Helical" evidence="1">
    <location>
        <begin position="54"/>
        <end position="76"/>
    </location>
</feature>
<organism evidence="3 4">
    <name type="scientific">Hevea brasiliensis</name>
    <name type="common">Para rubber tree</name>
    <name type="synonym">Siphonia brasiliensis</name>
    <dbReference type="NCBI Taxonomy" id="3981"/>
    <lineage>
        <taxon>Eukaryota</taxon>
        <taxon>Viridiplantae</taxon>
        <taxon>Streptophyta</taxon>
        <taxon>Embryophyta</taxon>
        <taxon>Tracheophyta</taxon>
        <taxon>Spermatophyta</taxon>
        <taxon>Magnoliopsida</taxon>
        <taxon>eudicotyledons</taxon>
        <taxon>Gunneridae</taxon>
        <taxon>Pentapetalae</taxon>
        <taxon>rosids</taxon>
        <taxon>fabids</taxon>
        <taxon>Malpighiales</taxon>
        <taxon>Euphorbiaceae</taxon>
        <taxon>Crotonoideae</taxon>
        <taxon>Micrandreae</taxon>
        <taxon>Hevea</taxon>
    </lineage>
</organism>
<keyword evidence="1" id="KW-0812">Transmembrane</keyword>
<feature type="chain" id="PRO_5046222290" evidence="2">
    <location>
        <begin position="28"/>
        <end position="80"/>
    </location>
</feature>
<keyword evidence="2" id="KW-0732">Signal</keyword>
<protein>
    <submittedName>
        <fullName evidence="3">Uncharacterized protein</fullName>
    </submittedName>
</protein>
<dbReference type="EMBL" id="JARPOI010000018">
    <property type="protein sequence ID" value="KAJ9135265.1"/>
    <property type="molecule type" value="Genomic_DNA"/>
</dbReference>
<dbReference type="Proteomes" id="UP001174677">
    <property type="component" value="Chromosome 18"/>
</dbReference>
<evidence type="ECO:0000313" key="4">
    <source>
        <dbReference type="Proteomes" id="UP001174677"/>
    </source>
</evidence>
<reference evidence="3 4" key="1">
    <citation type="journal article" date="2023" name="Plant Biotechnol. J.">
        <title>Chromosome-level wild Hevea brasiliensis genome provides new tools for genomic-assisted breeding and valuable loci to elevate rubber yield.</title>
        <authorList>
            <person name="Cheng H."/>
            <person name="Song X."/>
            <person name="Hu Y."/>
            <person name="Wu T."/>
            <person name="Yang Q."/>
            <person name="An Z."/>
            <person name="Feng S."/>
            <person name="Deng Z."/>
            <person name="Wu W."/>
            <person name="Zeng X."/>
            <person name="Tu M."/>
            <person name="Wang X."/>
            <person name="Huang H."/>
        </authorList>
    </citation>
    <scope>NUCLEOTIDE SEQUENCE [LARGE SCALE GENOMIC DNA]</scope>
    <source>
        <strain evidence="3">MT/VB/25A 57/8</strain>
    </source>
</reference>
<accession>A0ABQ9KDE2</accession>
<keyword evidence="1" id="KW-1133">Transmembrane helix</keyword>
<evidence type="ECO:0000256" key="1">
    <source>
        <dbReference type="SAM" id="Phobius"/>
    </source>
</evidence>